<dbReference type="AlphaFoldDB" id="A0A813H2Y8"/>
<dbReference type="EMBL" id="CAJNNV010030322">
    <property type="protein sequence ID" value="CAE8632148.1"/>
    <property type="molecule type" value="Genomic_DNA"/>
</dbReference>
<evidence type="ECO:0000313" key="3">
    <source>
        <dbReference type="Proteomes" id="UP000654075"/>
    </source>
</evidence>
<name>A0A813H2Y8_POLGL</name>
<feature type="region of interest" description="Disordered" evidence="1">
    <location>
        <begin position="1"/>
        <end position="23"/>
    </location>
</feature>
<comment type="caution">
    <text evidence="2">The sequence shown here is derived from an EMBL/GenBank/DDBJ whole genome shotgun (WGS) entry which is preliminary data.</text>
</comment>
<organism evidence="2 3">
    <name type="scientific">Polarella glacialis</name>
    <name type="common">Dinoflagellate</name>
    <dbReference type="NCBI Taxonomy" id="89957"/>
    <lineage>
        <taxon>Eukaryota</taxon>
        <taxon>Sar</taxon>
        <taxon>Alveolata</taxon>
        <taxon>Dinophyceae</taxon>
        <taxon>Suessiales</taxon>
        <taxon>Suessiaceae</taxon>
        <taxon>Polarella</taxon>
    </lineage>
</organism>
<sequence length="267" mass="29667">MDSSRCSAWSARSAGPTEDAFGPDAQLQDPFLFALRRRSAMLRADPKALELLNFVGSRTHEERLKNAAGISREIPAVSASSMDDAVKVLRRATADEDNEAVYEPTSGCRARLQWRDEMDRRVKRLMQDAEFALDDTLQETDKARLRCNQLDKTYDWFQKYGKKEVSKERPSPSFLCFDGEGPAMPGSLRAYSRGGCTERPNQMLLSSATLTSVHFGGKRQAPPPRPPSALLLAAGQSVGARLPPMALKPERLAAPRYSPPKPWVPLF</sequence>
<keyword evidence="3" id="KW-1185">Reference proteome</keyword>
<proteinExistence type="predicted"/>
<reference evidence="2" key="1">
    <citation type="submission" date="2021-02" db="EMBL/GenBank/DDBJ databases">
        <authorList>
            <person name="Dougan E. K."/>
            <person name="Rhodes N."/>
            <person name="Thang M."/>
            <person name="Chan C."/>
        </authorList>
    </citation>
    <scope>NUCLEOTIDE SEQUENCE</scope>
</reference>
<gene>
    <name evidence="2" type="ORF">PGLA1383_LOCUS48130</name>
</gene>
<evidence type="ECO:0000313" key="2">
    <source>
        <dbReference type="EMBL" id="CAE8632148.1"/>
    </source>
</evidence>
<protein>
    <submittedName>
        <fullName evidence="2">Uncharacterized protein</fullName>
    </submittedName>
</protein>
<dbReference type="Proteomes" id="UP000654075">
    <property type="component" value="Unassembled WGS sequence"/>
</dbReference>
<evidence type="ECO:0000256" key="1">
    <source>
        <dbReference type="SAM" id="MobiDB-lite"/>
    </source>
</evidence>
<accession>A0A813H2Y8</accession>
<feature type="compositionally biased region" description="Low complexity" evidence="1">
    <location>
        <begin position="1"/>
        <end position="14"/>
    </location>
</feature>